<dbReference type="EMBL" id="QKWP01000124">
    <property type="protein sequence ID" value="RIB26758.1"/>
    <property type="molecule type" value="Genomic_DNA"/>
</dbReference>
<dbReference type="Proteomes" id="UP000266673">
    <property type="component" value="Unassembled WGS sequence"/>
</dbReference>
<dbReference type="InterPro" id="IPR048324">
    <property type="entry name" value="ZSWIM1-3_RNaseH-like"/>
</dbReference>
<dbReference type="PANTHER" id="PTHR33977:SF1">
    <property type="entry name" value="ZINC ION BINDING PROTEIN"/>
    <property type="match status" value="1"/>
</dbReference>
<dbReference type="Pfam" id="PF21056">
    <property type="entry name" value="ZSWIM1-3_RNaseH-like"/>
    <property type="match status" value="1"/>
</dbReference>
<gene>
    <name evidence="2" type="ORF">C2G38_2029935</name>
</gene>
<accession>A0A397VXT4</accession>
<dbReference type="AlphaFoldDB" id="A0A397VXT4"/>
<sequence length="374" mass="43731">MPLLLDINAIFDIEEEDMVISDGSDHELDNMLDSILDATDCAGQTWETQDDDNTTNNESETEKSKMYHLLLSDLCTLSLSENIRQFIRQRAFEGLDAFSIQQLLRFRAVELQDQVKSLEKVQPNEPLQNIQKLHDRLVTKDDIYTIVHDAMKTCTYLDEDEIKSLDKWIAKIISMGGCCLFEYSNQEQASDIADTGFIFAFQTTKQKEFMQYTRVICLDGTHGMNKYGYHLFSLVIKHPMTGSGYPIAFLISKYKKTITLKRWFEFLKSNYENWNSDLFMVDDAGEDIKAVEEKGWDNTEAKKQVTEAIEKWRNFNVDTANTFASYFEHWWKPKYDKLMTCLREISRDIIDTNNLIEAFHRKLKYTYMRGRPGR</sequence>
<name>A0A397VXT4_9GLOM</name>
<comment type="caution">
    <text evidence="2">The sequence shown here is derived from an EMBL/GenBank/DDBJ whole genome shotgun (WGS) entry which is preliminary data.</text>
</comment>
<dbReference type="PANTHER" id="PTHR33977">
    <property type="entry name" value="ZINC ION BINDING PROTEIN"/>
    <property type="match status" value="1"/>
</dbReference>
<dbReference type="OrthoDB" id="2430203at2759"/>
<protein>
    <recommendedName>
        <fullName evidence="1">ZSWIM1/3 RNaseH-like domain-containing protein</fullName>
    </recommendedName>
</protein>
<evidence type="ECO:0000313" key="3">
    <source>
        <dbReference type="Proteomes" id="UP000266673"/>
    </source>
</evidence>
<evidence type="ECO:0000259" key="1">
    <source>
        <dbReference type="Pfam" id="PF21056"/>
    </source>
</evidence>
<proteinExistence type="predicted"/>
<evidence type="ECO:0000313" key="2">
    <source>
        <dbReference type="EMBL" id="RIB26758.1"/>
    </source>
</evidence>
<organism evidence="2 3">
    <name type="scientific">Gigaspora rosea</name>
    <dbReference type="NCBI Taxonomy" id="44941"/>
    <lineage>
        <taxon>Eukaryota</taxon>
        <taxon>Fungi</taxon>
        <taxon>Fungi incertae sedis</taxon>
        <taxon>Mucoromycota</taxon>
        <taxon>Glomeromycotina</taxon>
        <taxon>Glomeromycetes</taxon>
        <taxon>Diversisporales</taxon>
        <taxon>Gigasporaceae</taxon>
        <taxon>Gigaspora</taxon>
    </lineage>
</organism>
<feature type="domain" description="ZSWIM1/3 RNaseH-like" evidence="1">
    <location>
        <begin position="199"/>
        <end position="293"/>
    </location>
</feature>
<keyword evidence="3" id="KW-1185">Reference proteome</keyword>
<reference evidence="2 3" key="1">
    <citation type="submission" date="2018-06" db="EMBL/GenBank/DDBJ databases">
        <title>Comparative genomics reveals the genomic features of Rhizophagus irregularis, R. cerebriforme, R. diaphanum and Gigaspora rosea, and their symbiotic lifestyle signature.</title>
        <authorList>
            <person name="Morin E."/>
            <person name="San Clemente H."/>
            <person name="Chen E.C.H."/>
            <person name="De La Providencia I."/>
            <person name="Hainaut M."/>
            <person name="Kuo A."/>
            <person name="Kohler A."/>
            <person name="Murat C."/>
            <person name="Tang N."/>
            <person name="Roy S."/>
            <person name="Loubradou J."/>
            <person name="Henrissat B."/>
            <person name="Grigoriev I.V."/>
            <person name="Corradi N."/>
            <person name="Roux C."/>
            <person name="Martin F.M."/>
        </authorList>
    </citation>
    <scope>NUCLEOTIDE SEQUENCE [LARGE SCALE GENOMIC DNA]</scope>
    <source>
        <strain evidence="2 3">DAOM 194757</strain>
    </source>
</reference>